<feature type="domain" description="ATPase BadF/BadG/BcrA/BcrD type" evidence="1">
    <location>
        <begin position="14"/>
        <end position="272"/>
    </location>
</feature>
<evidence type="ECO:0000259" key="1">
    <source>
        <dbReference type="Pfam" id="PF01869"/>
    </source>
</evidence>
<keyword evidence="2" id="KW-0418">Kinase</keyword>
<evidence type="ECO:0000313" key="2">
    <source>
        <dbReference type="EMBL" id="MZR20748.1"/>
    </source>
</evidence>
<dbReference type="PANTHER" id="PTHR43190:SF3">
    <property type="entry name" value="N-ACETYL-D-GLUCOSAMINE KINASE"/>
    <property type="match status" value="1"/>
</dbReference>
<dbReference type="InterPro" id="IPR002731">
    <property type="entry name" value="ATPase_BadF"/>
</dbReference>
<dbReference type="Pfam" id="PF01869">
    <property type="entry name" value="BcrAD_BadFG"/>
    <property type="match status" value="1"/>
</dbReference>
<dbReference type="InterPro" id="IPR043129">
    <property type="entry name" value="ATPase_NBD"/>
</dbReference>
<dbReference type="EMBL" id="WTVA01000001">
    <property type="protein sequence ID" value="MZR20748.1"/>
    <property type="molecule type" value="Genomic_DNA"/>
</dbReference>
<keyword evidence="3" id="KW-1185">Reference proteome</keyword>
<keyword evidence="2" id="KW-0808">Transferase</keyword>
<dbReference type="InterPro" id="IPR052519">
    <property type="entry name" value="Euk-type_GlcNAc_Kinase"/>
</dbReference>
<dbReference type="RefSeq" id="WP_161337177.1">
    <property type="nucleotide sequence ID" value="NZ_JBHSDG010000002.1"/>
</dbReference>
<gene>
    <name evidence="2" type="ORF">GQF03_00210</name>
</gene>
<dbReference type="OrthoDB" id="63487at2"/>
<dbReference type="GO" id="GO:0016301">
    <property type="term" value="F:kinase activity"/>
    <property type="evidence" value="ECO:0007669"/>
    <property type="project" value="UniProtKB-KW"/>
</dbReference>
<organism evidence="2 3">
    <name type="scientific">Sneathiella chungangensis</name>
    <dbReference type="NCBI Taxonomy" id="1418234"/>
    <lineage>
        <taxon>Bacteria</taxon>
        <taxon>Pseudomonadati</taxon>
        <taxon>Pseudomonadota</taxon>
        <taxon>Alphaproteobacteria</taxon>
        <taxon>Sneathiellales</taxon>
        <taxon>Sneathiellaceae</taxon>
        <taxon>Sneathiella</taxon>
    </lineage>
</organism>
<reference evidence="2 3" key="1">
    <citation type="journal article" date="2014" name="Int. J. Syst. Evol. Microbiol.">
        <title>Sneathiella chungangensis sp. nov., isolated from a marine sand, and emended description of the genus Sneathiella.</title>
        <authorList>
            <person name="Siamphan C."/>
            <person name="Kim H."/>
            <person name="Lee J.S."/>
            <person name="Kim W."/>
        </authorList>
    </citation>
    <scope>NUCLEOTIDE SEQUENCE [LARGE SCALE GENOMIC DNA]</scope>
    <source>
        <strain evidence="2 3">KCTC 32476</strain>
    </source>
</reference>
<dbReference type="PANTHER" id="PTHR43190">
    <property type="entry name" value="N-ACETYL-D-GLUCOSAMINE KINASE"/>
    <property type="match status" value="1"/>
</dbReference>
<sequence>MATTEDTPVYLAADCGGSHCRVRLYDEDGMMLAEGRGGPANASLGLDQVMSEIFRATRAALGKLDGETIPLSRLHAGLAVAGLIEQERREEFVRIPHPFASMTAETDAFVAQLGAFAGGDGGILITGTGSCGFAVAGSEKFYIGGWGFPVSDQGSGARLGHLALRRALQAYDEILPSSPFCKAILKEVGTHPPEIARWSFSARPADYAALTRIVFTYAKKEDEVAVNLVRTIAEEINQLIRALVKRDVEEVHHIGGLAEPIQPWLDKSLGRYTAQPRGDVFDGALRLVNNRTGLINKSGKARV</sequence>
<dbReference type="Proteomes" id="UP000445696">
    <property type="component" value="Unassembled WGS sequence"/>
</dbReference>
<proteinExistence type="predicted"/>
<name>A0A845M6J6_9PROT</name>
<dbReference type="SUPFAM" id="SSF53067">
    <property type="entry name" value="Actin-like ATPase domain"/>
    <property type="match status" value="2"/>
</dbReference>
<dbReference type="CDD" id="cd24082">
    <property type="entry name" value="ASKHA_NBD_GspK-like"/>
    <property type="match status" value="1"/>
</dbReference>
<evidence type="ECO:0000313" key="3">
    <source>
        <dbReference type="Proteomes" id="UP000445696"/>
    </source>
</evidence>
<protein>
    <submittedName>
        <fullName evidence="2">N-acetylglucosamine kinase</fullName>
    </submittedName>
</protein>
<accession>A0A845M6J6</accession>
<dbReference type="AlphaFoldDB" id="A0A845M6J6"/>
<comment type="caution">
    <text evidence="2">The sequence shown here is derived from an EMBL/GenBank/DDBJ whole genome shotgun (WGS) entry which is preliminary data.</text>
</comment>
<dbReference type="Gene3D" id="3.30.420.40">
    <property type="match status" value="2"/>
</dbReference>